<dbReference type="AlphaFoldDB" id="A0A7K1S8F8"/>
<evidence type="ECO:0000256" key="5">
    <source>
        <dbReference type="ARBA" id="ARBA00022985"/>
    </source>
</evidence>
<evidence type="ECO:0000259" key="10">
    <source>
        <dbReference type="Pfam" id="PF01370"/>
    </source>
</evidence>
<proteinExistence type="predicted"/>
<dbReference type="Proteomes" id="UP000436006">
    <property type="component" value="Unassembled WGS sequence"/>
</dbReference>
<gene>
    <name evidence="11" type="ORF">GO755_08625</name>
</gene>
<dbReference type="EMBL" id="WPIN01000003">
    <property type="protein sequence ID" value="MVM30095.1"/>
    <property type="molecule type" value="Genomic_DNA"/>
</dbReference>
<keyword evidence="12" id="KW-1185">Reference proteome</keyword>
<dbReference type="InterPro" id="IPR001509">
    <property type="entry name" value="Epimerase_deHydtase"/>
</dbReference>
<keyword evidence="5" id="KW-0448">Lipopolysaccharide biosynthesis</keyword>
<keyword evidence="6 8" id="KW-1133">Transmembrane helix</keyword>
<dbReference type="GO" id="GO:0016757">
    <property type="term" value="F:glycosyltransferase activity"/>
    <property type="evidence" value="ECO:0007669"/>
    <property type="project" value="UniProtKB-KW"/>
</dbReference>
<evidence type="ECO:0000256" key="8">
    <source>
        <dbReference type="SAM" id="Phobius"/>
    </source>
</evidence>
<protein>
    <submittedName>
        <fullName evidence="11">NAD-dependent epimerase/dehydratase family protein</fullName>
    </submittedName>
</protein>
<evidence type="ECO:0000313" key="12">
    <source>
        <dbReference type="Proteomes" id="UP000436006"/>
    </source>
</evidence>
<keyword evidence="7 8" id="KW-0472">Membrane</keyword>
<dbReference type="GO" id="GO:0009103">
    <property type="term" value="P:lipopolysaccharide biosynthetic process"/>
    <property type="evidence" value="ECO:0007669"/>
    <property type="project" value="UniProtKB-KW"/>
</dbReference>
<dbReference type="Gene3D" id="3.90.550.10">
    <property type="entry name" value="Spore Coat Polysaccharide Biosynthesis Protein SpsA, Chain A"/>
    <property type="match status" value="1"/>
</dbReference>
<dbReference type="GO" id="GO:0005886">
    <property type="term" value="C:plasma membrane"/>
    <property type="evidence" value="ECO:0007669"/>
    <property type="project" value="TreeGrafter"/>
</dbReference>
<dbReference type="Gene3D" id="3.40.50.720">
    <property type="entry name" value="NAD(P)-binding Rossmann-like Domain"/>
    <property type="match status" value="1"/>
</dbReference>
<dbReference type="InterPro" id="IPR001173">
    <property type="entry name" value="Glyco_trans_2-like"/>
</dbReference>
<dbReference type="Pfam" id="PF00535">
    <property type="entry name" value="Glycos_transf_2"/>
    <property type="match status" value="1"/>
</dbReference>
<dbReference type="InterPro" id="IPR029044">
    <property type="entry name" value="Nucleotide-diphossugar_trans"/>
</dbReference>
<accession>A0A7K1S8F8</accession>
<dbReference type="PANTHER" id="PTHR48090:SF3">
    <property type="entry name" value="UNDECAPRENYL-PHOSPHATE 4-DEOXY-4-FORMAMIDO-L-ARABINOSE TRANSFERASE"/>
    <property type="match status" value="1"/>
</dbReference>
<dbReference type="Pfam" id="PF01370">
    <property type="entry name" value="Epimerase"/>
    <property type="match status" value="1"/>
</dbReference>
<evidence type="ECO:0000256" key="3">
    <source>
        <dbReference type="ARBA" id="ARBA00022679"/>
    </source>
</evidence>
<evidence type="ECO:0000256" key="1">
    <source>
        <dbReference type="ARBA" id="ARBA00022475"/>
    </source>
</evidence>
<dbReference type="SUPFAM" id="SSF51735">
    <property type="entry name" value="NAD(P)-binding Rossmann-fold domains"/>
    <property type="match status" value="1"/>
</dbReference>
<sequence length="667" mass="75872">MNQSAPNLLPTDSTRLKGPIVVFGASGFIGANLFEQLFRVRKDVYALTHDATKAWRLKLLDVPAENIVHCDILSNTSVQDVFGKIKPKTIFNLAAYGAYSKQKNVGLTYETNVLGTVNILENCTSDMVYIHAGSSSEYGFNCTAPKETDRVEPNSHYAVSKVSAAYTLEYYAKVHQLNTLNLRLYSIYGGWEEPDRLIPRLVEENRKGQLPPLVSPDISRDFVYVDDCINAFVQAALHVNSEIRGRSYNIATGKKTTMRELVDVARQTFGLTQEPVWGSMTNRNWDLSDWYGDPTAAEVDLDWKATTSLSDGLRQTADWQIAHQYESRVIPAFQKPTLNPVISPIIACYKDAQAIPYMYERLVKTFNEMKVRYEIIFVNDNSPDNTDEVLNEICAKDPNVIAIKHSRNFGSQSAFLSGMEIATGDAVVLMDGDLQDPPEIIPKFYEKWQQGFDVVYGVRVQREMPAHVHFFYKQFYRLFKRTAYINIPVDAGDFSIIDRKVVRELVNLPETEQFLRGLRAWVGFKQTGVDYVRPERMFGVSTNNWTKNIWWAKKAIFSFSFAPLELMTYAGFVLTGLSMLGIIWQIVARLFNFDPNTPYGLSTVIILVTFFGGINLLGISFLGEYISKIFEETKKRPKFIRTMVRKGDRIYKTAAEISTMIEQRKSK</sequence>
<feature type="domain" description="NAD-dependent epimerase/dehydratase" evidence="10">
    <location>
        <begin position="20"/>
        <end position="251"/>
    </location>
</feature>
<evidence type="ECO:0000256" key="4">
    <source>
        <dbReference type="ARBA" id="ARBA00022692"/>
    </source>
</evidence>
<evidence type="ECO:0000259" key="9">
    <source>
        <dbReference type="Pfam" id="PF00535"/>
    </source>
</evidence>
<dbReference type="PANTHER" id="PTHR48090">
    <property type="entry name" value="UNDECAPRENYL-PHOSPHATE 4-DEOXY-4-FORMAMIDO-L-ARABINOSE TRANSFERASE-RELATED"/>
    <property type="match status" value="1"/>
</dbReference>
<dbReference type="InterPro" id="IPR050256">
    <property type="entry name" value="Glycosyltransferase_2"/>
</dbReference>
<keyword evidence="2" id="KW-0328">Glycosyltransferase</keyword>
<dbReference type="CDD" id="cd04187">
    <property type="entry name" value="DPM1_like_bac"/>
    <property type="match status" value="1"/>
</dbReference>
<evidence type="ECO:0000313" key="11">
    <source>
        <dbReference type="EMBL" id="MVM30095.1"/>
    </source>
</evidence>
<feature type="transmembrane region" description="Helical" evidence="8">
    <location>
        <begin position="566"/>
        <end position="587"/>
    </location>
</feature>
<dbReference type="InterPro" id="IPR036291">
    <property type="entry name" value="NAD(P)-bd_dom_sf"/>
</dbReference>
<name>A0A7K1S8F8_9BACT</name>
<reference evidence="11 12" key="1">
    <citation type="submission" date="2019-12" db="EMBL/GenBank/DDBJ databases">
        <title>Spirosoma sp. HMF4905 genome sequencing and assembly.</title>
        <authorList>
            <person name="Kang H."/>
            <person name="Cha I."/>
            <person name="Kim H."/>
            <person name="Joh K."/>
        </authorList>
    </citation>
    <scope>NUCLEOTIDE SEQUENCE [LARGE SCALE GENOMIC DNA]</scope>
    <source>
        <strain evidence="11 12">HMF4905</strain>
    </source>
</reference>
<comment type="caution">
    <text evidence="11">The sequence shown here is derived from an EMBL/GenBank/DDBJ whole genome shotgun (WGS) entry which is preliminary data.</text>
</comment>
<dbReference type="SUPFAM" id="SSF53448">
    <property type="entry name" value="Nucleotide-diphospho-sugar transferases"/>
    <property type="match status" value="1"/>
</dbReference>
<feature type="domain" description="Glycosyltransferase 2-like" evidence="9">
    <location>
        <begin position="345"/>
        <end position="505"/>
    </location>
</feature>
<keyword evidence="3" id="KW-0808">Transferase</keyword>
<keyword evidence="1" id="KW-1003">Cell membrane</keyword>
<organism evidence="11 12">
    <name type="scientific">Spirosoma arboris</name>
    <dbReference type="NCBI Taxonomy" id="2682092"/>
    <lineage>
        <taxon>Bacteria</taxon>
        <taxon>Pseudomonadati</taxon>
        <taxon>Bacteroidota</taxon>
        <taxon>Cytophagia</taxon>
        <taxon>Cytophagales</taxon>
        <taxon>Cytophagaceae</taxon>
        <taxon>Spirosoma</taxon>
    </lineage>
</organism>
<evidence type="ECO:0000256" key="6">
    <source>
        <dbReference type="ARBA" id="ARBA00022989"/>
    </source>
</evidence>
<evidence type="ECO:0000256" key="2">
    <source>
        <dbReference type="ARBA" id="ARBA00022676"/>
    </source>
</evidence>
<evidence type="ECO:0000256" key="7">
    <source>
        <dbReference type="ARBA" id="ARBA00023136"/>
    </source>
</evidence>
<feature type="transmembrane region" description="Helical" evidence="8">
    <location>
        <begin position="599"/>
        <end position="626"/>
    </location>
</feature>
<keyword evidence="4 8" id="KW-0812">Transmembrane</keyword>
<dbReference type="RefSeq" id="WP_157584354.1">
    <property type="nucleotide sequence ID" value="NZ_WPIN01000003.1"/>
</dbReference>